<dbReference type="STRING" id="247490.KSU1_B0341"/>
<dbReference type="Proteomes" id="UP000002985">
    <property type="component" value="Unassembled WGS sequence"/>
</dbReference>
<accession>I3IHK3</accession>
<sequence>MVNHFEQRLLAAEGKAMFVCMSRRICVALHDEIIKLRPHWYNAEDDKGAIKVIMIGSASDPLDWQGHTSVISREGLKSATG</sequence>
<evidence type="ECO:0000313" key="2">
    <source>
        <dbReference type="Proteomes" id="UP000002985"/>
    </source>
</evidence>
<comment type="caution">
    <text evidence="1">The sequence shown here is derived from an EMBL/GenBank/DDBJ whole genome shotgun (WGS) entry which is preliminary data.</text>
</comment>
<evidence type="ECO:0000313" key="1">
    <source>
        <dbReference type="EMBL" id="GAB61198.1"/>
    </source>
</evidence>
<organism evidence="1 2">
    <name type="scientific">Candidatus Jettenia caeni</name>
    <dbReference type="NCBI Taxonomy" id="247490"/>
    <lineage>
        <taxon>Bacteria</taxon>
        <taxon>Pseudomonadati</taxon>
        <taxon>Planctomycetota</taxon>
        <taxon>Candidatus Brocadiia</taxon>
        <taxon>Candidatus Brocadiales</taxon>
        <taxon>Candidatus Brocadiaceae</taxon>
        <taxon>Candidatus Jettenia</taxon>
    </lineage>
</organism>
<dbReference type="eggNOG" id="COG0610">
    <property type="taxonomic scope" value="Bacteria"/>
</dbReference>
<gene>
    <name evidence="1" type="ORF">KSU1_B0341</name>
</gene>
<reference evidence="1 2" key="1">
    <citation type="journal article" date="2012" name="FEBS Lett.">
        <title>Anammox organism KSU-1 expresses a NirK-type copper-containing nitrite reductase instead of a NirS-type with cytochrome cd1.</title>
        <authorList>
            <person name="Hira D."/>
            <person name="Toh H."/>
            <person name="Migita C.T."/>
            <person name="Okubo H."/>
            <person name="Nishiyama T."/>
            <person name="Hattori M."/>
            <person name="Furukawa K."/>
            <person name="Fujii T."/>
        </authorList>
    </citation>
    <scope>NUCLEOTIDE SEQUENCE [LARGE SCALE GENOMIC DNA]</scope>
</reference>
<dbReference type="AlphaFoldDB" id="I3IHK3"/>
<keyword evidence="2" id="KW-1185">Reference proteome</keyword>
<dbReference type="EMBL" id="BAFH01000002">
    <property type="protein sequence ID" value="GAB61198.1"/>
    <property type="molecule type" value="Genomic_DNA"/>
</dbReference>
<name>I3IHK3_9BACT</name>
<protein>
    <submittedName>
        <fullName evidence="1">Truncated deoxyribonuclease</fullName>
    </submittedName>
</protein>
<proteinExistence type="predicted"/>